<dbReference type="PROSITE" id="PS50043">
    <property type="entry name" value="HTH_LUXR_2"/>
    <property type="match status" value="1"/>
</dbReference>
<dbReference type="InterPro" id="IPR016032">
    <property type="entry name" value="Sig_transdc_resp-reg_C-effctor"/>
</dbReference>
<dbReference type="Pfam" id="PF00196">
    <property type="entry name" value="GerE"/>
    <property type="match status" value="1"/>
</dbReference>
<reference evidence="4" key="1">
    <citation type="submission" date="2019-07" db="EMBL/GenBank/DDBJ databases">
        <title>Chitinimonas sp. nov., isolated from Ny-Alesund, arctica soil.</title>
        <authorList>
            <person name="Xu Q."/>
            <person name="Peng F."/>
        </authorList>
    </citation>
    <scope>NUCLEOTIDE SEQUENCE [LARGE SCALE GENOMIC DNA]</scope>
    <source>
        <strain evidence="4">R3-44</strain>
    </source>
</reference>
<evidence type="ECO:0000313" key="4">
    <source>
        <dbReference type="Proteomes" id="UP000317550"/>
    </source>
</evidence>
<proteinExistence type="predicted"/>
<name>A0A516SF40_9NEIS</name>
<dbReference type="KEGG" id="cari:FNU76_10585"/>
<dbReference type="AlphaFoldDB" id="A0A516SF40"/>
<dbReference type="PROSITE" id="PS00622">
    <property type="entry name" value="HTH_LUXR_1"/>
    <property type="match status" value="1"/>
</dbReference>
<feature type="domain" description="HTH luxR-type" evidence="2">
    <location>
        <begin position="139"/>
        <end position="204"/>
    </location>
</feature>
<dbReference type="InterPro" id="IPR039420">
    <property type="entry name" value="WalR-like"/>
</dbReference>
<sequence length="204" mass="21756">MSPIFLLSTDGGLLAHWRRSLGMPDAPGLDSFAALASEGVAHGSVIWLDQAVPDLPAWSDPRWAPLLACAKLIYASSFPRREQALAALDAGSAAYCHAYADAGTLRQVQEVVSAGHVWVGRELMQQLLASVQAARSVVASTWGEGLTEREREVAQLAANGASNRAIADQCGITERTVKAHLAAVFAKLHLTDRLQLALRVHGIT</sequence>
<evidence type="ECO:0000259" key="2">
    <source>
        <dbReference type="PROSITE" id="PS50043"/>
    </source>
</evidence>
<evidence type="ECO:0000256" key="1">
    <source>
        <dbReference type="ARBA" id="ARBA00023125"/>
    </source>
</evidence>
<dbReference type="OrthoDB" id="9808843at2"/>
<dbReference type="GO" id="GO:0006355">
    <property type="term" value="P:regulation of DNA-templated transcription"/>
    <property type="evidence" value="ECO:0007669"/>
    <property type="project" value="InterPro"/>
</dbReference>
<accession>A0A516SF40</accession>
<dbReference type="PRINTS" id="PR00038">
    <property type="entry name" value="HTHLUXR"/>
</dbReference>
<dbReference type="SUPFAM" id="SSF46894">
    <property type="entry name" value="C-terminal effector domain of the bipartite response regulators"/>
    <property type="match status" value="1"/>
</dbReference>
<dbReference type="CDD" id="cd06170">
    <property type="entry name" value="LuxR_C_like"/>
    <property type="match status" value="1"/>
</dbReference>
<keyword evidence="4" id="KW-1185">Reference proteome</keyword>
<gene>
    <name evidence="3" type="ORF">FNU76_10585</name>
</gene>
<protein>
    <submittedName>
        <fullName evidence="3">Response regulator transcription factor</fullName>
    </submittedName>
</protein>
<keyword evidence="1" id="KW-0238">DNA-binding</keyword>
<dbReference type="SMART" id="SM00421">
    <property type="entry name" value="HTH_LUXR"/>
    <property type="match status" value="1"/>
</dbReference>
<dbReference type="PANTHER" id="PTHR43214">
    <property type="entry name" value="TWO-COMPONENT RESPONSE REGULATOR"/>
    <property type="match status" value="1"/>
</dbReference>
<dbReference type="Gene3D" id="3.40.50.2300">
    <property type="match status" value="1"/>
</dbReference>
<dbReference type="RefSeq" id="WP_144278168.1">
    <property type="nucleotide sequence ID" value="NZ_CP041730.1"/>
</dbReference>
<dbReference type="Proteomes" id="UP000317550">
    <property type="component" value="Chromosome"/>
</dbReference>
<dbReference type="InterPro" id="IPR000792">
    <property type="entry name" value="Tscrpt_reg_LuxR_C"/>
</dbReference>
<dbReference type="PANTHER" id="PTHR43214:SF43">
    <property type="entry name" value="TWO-COMPONENT RESPONSE REGULATOR"/>
    <property type="match status" value="1"/>
</dbReference>
<dbReference type="EMBL" id="CP041730">
    <property type="protein sequence ID" value="QDQ26774.1"/>
    <property type="molecule type" value="Genomic_DNA"/>
</dbReference>
<evidence type="ECO:0000313" key="3">
    <source>
        <dbReference type="EMBL" id="QDQ26774.1"/>
    </source>
</evidence>
<dbReference type="GO" id="GO:0003677">
    <property type="term" value="F:DNA binding"/>
    <property type="evidence" value="ECO:0007669"/>
    <property type="project" value="UniProtKB-KW"/>
</dbReference>
<organism evidence="3 4">
    <name type="scientific">Chitinimonas arctica</name>
    <dbReference type="NCBI Taxonomy" id="2594795"/>
    <lineage>
        <taxon>Bacteria</taxon>
        <taxon>Pseudomonadati</taxon>
        <taxon>Pseudomonadota</taxon>
        <taxon>Betaproteobacteria</taxon>
        <taxon>Neisseriales</taxon>
        <taxon>Chitinibacteraceae</taxon>
        <taxon>Chitinimonas</taxon>
    </lineage>
</organism>